<name>A0A514TUZ1_9CAUD</name>
<sequence>MSEIIDLGDRNLAVENLGEMWQDFAARLMPEAAILFKDAYNLISISLPENGNDIQITNILIDESLETSDTVMHIRKLLIDSIVDCLQMMGIIIDYDYVSPDSLKDLVHILDTIYTLDGMDDLMQLVEILDDELIDAKERFIRVIERVEPNYDLENFPYMIKEVSPNVTKGILIGLNILDNDDTEYMEPTIKRRVQANKEFLRETLAWEHITKGGASTLSLEVLMTLFVSDLGIKLTENKLDYFKQVLSLMLISDLTDGQIKSQYYALLEEVAENIDEIYKAQTLLEKVKLDEQV</sequence>
<proteinExistence type="predicted"/>
<accession>A0A514TUZ1</accession>
<dbReference type="Proteomes" id="UP000317703">
    <property type="component" value="Segment"/>
</dbReference>
<protein>
    <submittedName>
        <fullName evidence="1">Uncharacterized protein</fullName>
    </submittedName>
</protein>
<dbReference type="EMBL" id="MN032614">
    <property type="protein sequence ID" value="QDJ96839.1"/>
    <property type="molecule type" value="Genomic_DNA"/>
</dbReference>
<evidence type="ECO:0000313" key="2">
    <source>
        <dbReference type="Proteomes" id="UP000317703"/>
    </source>
</evidence>
<organism evidence="1 2">
    <name type="scientific">Aeromonas phage PS1</name>
    <dbReference type="NCBI Taxonomy" id="2591406"/>
    <lineage>
        <taxon>Viruses</taxon>
        <taxon>Duplodnaviria</taxon>
        <taxon>Heunggongvirae</taxon>
        <taxon>Uroviricota</taxon>
        <taxon>Caudoviricetes</taxon>
        <taxon>Chimalliviridae</taxon>
        <taxon>Ferozepurvirus</taxon>
        <taxon>Ferozepurvirus PS1</taxon>
    </lineage>
</organism>
<evidence type="ECO:0000313" key="1">
    <source>
        <dbReference type="EMBL" id="QDJ96839.1"/>
    </source>
</evidence>
<keyword evidence="2" id="KW-1185">Reference proteome</keyword>
<gene>
    <name evidence="1" type="ORF">PS1_0080</name>
</gene>
<reference evidence="1" key="1">
    <citation type="submission" date="2019-06" db="EMBL/GenBank/DDBJ databases">
        <title>Complete genome sequence of Aeromonas hydrophila bacteriophage PS1.</title>
        <authorList>
            <person name="Rai S."/>
            <person name="Tyagi A."/>
            <person name="Kumar N."/>
            <person name="Singh N."/>
        </authorList>
    </citation>
    <scope>NUCLEOTIDE SEQUENCE [LARGE SCALE GENOMIC DNA]</scope>
</reference>